<evidence type="ECO:0008006" key="3">
    <source>
        <dbReference type="Google" id="ProtNLM"/>
    </source>
</evidence>
<evidence type="ECO:0000313" key="1">
    <source>
        <dbReference type="EMBL" id="WPJ96358.1"/>
    </source>
</evidence>
<accession>A0ABZ0RMM6</accession>
<dbReference type="EMBL" id="CP138858">
    <property type="protein sequence ID" value="WPJ96358.1"/>
    <property type="molecule type" value="Genomic_DNA"/>
</dbReference>
<protein>
    <recommendedName>
        <fullName evidence="3">Galectin</fullName>
    </recommendedName>
</protein>
<proteinExistence type="predicted"/>
<dbReference type="Proteomes" id="UP001324993">
    <property type="component" value="Chromosome"/>
</dbReference>
<sequence>MKITYERPPLAGKKFVFAMRTNSGRSRVNIFLNGNEIQTFDCDDPPCYQAFFVPQGTAGSTLLLRGFDGREEYEIFFFINEDGLGILTDSPQKTDRDAEPV</sequence>
<reference evidence="1 2" key="1">
    <citation type="submission" date="2023-11" db="EMBL/GenBank/DDBJ databases">
        <title>Coraliomargarita sp. nov., isolated from marine algae.</title>
        <authorList>
            <person name="Lee J.K."/>
            <person name="Baek J.H."/>
            <person name="Kim J.M."/>
            <person name="Choi D.G."/>
            <person name="Jeon C.O."/>
        </authorList>
    </citation>
    <scope>NUCLEOTIDE SEQUENCE [LARGE SCALE GENOMIC DNA]</scope>
    <source>
        <strain evidence="1 2">J2-16</strain>
    </source>
</reference>
<dbReference type="RefSeq" id="WP_319833217.1">
    <property type="nucleotide sequence ID" value="NZ_CP138858.1"/>
</dbReference>
<keyword evidence="2" id="KW-1185">Reference proteome</keyword>
<name>A0ABZ0RMM6_9BACT</name>
<gene>
    <name evidence="1" type="ORF">SH580_01410</name>
</gene>
<organism evidence="1 2">
    <name type="scientific">Coraliomargarita algicola</name>
    <dbReference type="NCBI Taxonomy" id="3092156"/>
    <lineage>
        <taxon>Bacteria</taxon>
        <taxon>Pseudomonadati</taxon>
        <taxon>Verrucomicrobiota</taxon>
        <taxon>Opitutia</taxon>
        <taxon>Puniceicoccales</taxon>
        <taxon>Coraliomargaritaceae</taxon>
        <taxon>Coraliomargarita</taxon>
    </lineage>
</organism>
<evidence type="ECO:0000313" key="2">
    <source>
        <dbReference type="Proteomes" id="UP001324993"/>
    </source>
</evidence>